<dbReference type="Proteomes" id="UP000484988">
    <property type="component" value="Unassembled WGS sequence"/>
</dbReference>
<comment type="caution">
    <text evidence="2">The sequence shown here is derived from an EMBL/GenBank/DDBJ whole genome shotgun (WGS) entry which is preliminary data.</text>
</comment>
<protein>
    <submittedName>
        <fullName evidence="2">Uncharacterized protein</fullName>
    </submittedName>
</protein>
<evidence type="ECO:0000313" key="2">
    <source>
        <dbReference type="EMBL" id="GFH37887.1"/>
    </source>
</evidence>
<feature type="region of interest" description="Disordered" evidence="1">
    <location>
        <begin position="1"/>
        <end position="20"/>
    </location>
</feature>
<accession>A0A6A0B288</accession>
<evidence type="ECO:0000313" key="3">
    <source>
        <dbReference type="Proteomes" id="UP000484988"/>
    </source>
</evidence>
<name>A0A6A0B288_9ACTN</name>
<gene>
    <name evidence="2" type="ORF">SCWH03_41270</name>
</gene>
<keyword evidence="3" id="KW-1185">Reference proteome</keyword>
<dbReference type="AlphaFoldDB" id="A0A6A0B288"/>
<proteinExistence type="predicted"/>
<dbReference type="EMBL" id="BLLG01000012">
    <property type="protein sequence ID" value="GFH37887.1"/>
    <property type="molecule type" value="Genomic_DNA"/>
</dbReference>
<organism evidence="2 3">
    <name type="scientific">Streptomyces pacificus</name>
    <dbReference type="NCBI Taxonomy" id="2705029"/>
    <lineage>
        <taxon>Bacteria</taxon>
        <taxon>Bacillati</taxon>
        <taxon>Actinomycetota</taxon>
        <taxon>Actinomycetes</taxon>
        <taxon>Kitasatosporales</taxon>
        <taxon>Streptomycetaceae</taxon>
        <taxon>Streptomyces</taxon>
    </lineage>
</organism>
<evidence type="ECO:0000256" key="1">
    <source>
        <dbReference type="SAM" id="MobiDB-lite"/>
    </source>
</evidence>
<sequence length="45" mass="4724">MHLGGRAPGGTVTTVDSPMRGTPFFHAARALVAETDRAATREASR</sequence>
<reference evidence="2 3" key="1">
    <citation type="submission" date="2020-02" db="EMBL/GenBank/DDBJ databases">
        <title>Whole Genome Shotgun Sequence of Streptomyces sp. strain CWH03.</title>
        <authorList>
            <person name="Dohra H."/>
            <person name="Kodani S."/>
            <person name="Yamamura H."/>
        </authorList>
    </citation>
    <scope>NUCLEOTIDE SEQUENCE [LARGE SCALE GENOMIC DNA]</scope>
    <source>
        <strain evidence="2 3">CWH03</strain>
    </source>
</reference>
<dbReference type="RefSeq" id="WP_216854769.1">
    <property type="nucleotide sequence ID" value="NZ_BLLG01000012.1"/>
</dbReference>